<protein>
    <submittedName>
        <fullName evidence="1">32990_t:CDS:1</fullName>
    </submittedName>
</protein>
<sequence>NLPFFDIDINDLLSFGIDDGYESFINTETNDIETSEYIYNAEANNIETSEYIYSTEYNDKKVVPDNDKLDSENNHEFTYSLDKHQTF</sequence>
<proteinExistence type="predicted"/>
<keyword evidence="2" id="KW-1185">Reference proteome</keyword>
<feature type="non-terminal residue" evidence="1">
    <location>
        <position position="1"/>
    </location>
</feature>
<reference evidence="1" key="1">
    <citation type="submission" date="2021-06" db="EMBL/GenBank/DDBJ databases">
        <authorList>
            <person name="Kallberg Y."/>
            <person name="Tangrot J."/>
            <person name="Rosling A."/>
        </authorList>
    </citation>
    <scope>NUCLEOTIDE SEQUENCE</scope>
    <source>
        <strain evidence="1">MA461A</strain>
    </source>
</reference>
<gene>
    <name evidence="1" type="ORF">RPERSI_LOCUS21914</name>
</gene>
<evidence type="ECO:0000313" key="2">
    <source>
        <dbReference type="Proteomes" id="UP000789920"/>
    </source>
</evidence>
<feature type="non-terminal residue" evidence="1">
    <location>
        <position position="87"/>
    </location>
</feature>
<comment type="caution">
    <text evidence="1">The sequence shown here is derived from an EMBL/GenBank/DDBJ whole genome shotgun (WGS) entry which is preliminary data.</text>
</comment>
<name>A0ACA9RQ29_9GLOM</name>
<accession>A0ACA9RQ29</accession>
<dbReference type="EMBL" id="CAJVQC010065311">
    <property type="protein sequence ID" value="CAG8805364.1"/>
    <property type="molecule type" value="Genomic_DNA"/>
</dbReference>
<organism evidence="1 2">
    <name type="scientific">Racocetra persica</name>
    <dbReference type="NCBI Taxonomy" id="160502"/>
    <lineage>
        <taxon>Eukaryota</taxon>
        <taxon>Fungi</taxon>
        <taxon>Fungi incertae sedis</taxon>
        <taxon>Mucoromycota</taxon>
        <taxon>Glomeromycotina</taxon>
        <taxon>Glomeromycetes</taxon>
        <taxon>Diversisporales</taxon>
        <taxon>Gigasporaceae</taxon>
        <taxon>Racocetra</taxon>
    </lineage>
</organism>
<dbReference type="Proteomes" id="UP000789920">
    <property type="component" value="Unassembled WGS sequence"/>
</dbReference>
<evidence type="ECO:0000313" key="1">
    <source>
        <dbReference type="EMBL" id="CAG8805364.1"/>
    </source>
</evidence>